<sequence length="1259" mass="142318">MDCEFFLKGFWRSRHRHSTLSMHNLREAGDFIPMSTLTLKTFSVLLFNLLCGLVPCDPEYRAPDVNPDPGPLTRAHNEDFPSHSFTVQTGSGRVEGYPMKTIEGRDISAFEGIPYGESTGGDNRFKAPVPKKSWDGTWRAHKPGPYCMQYSFYKIFRVIGSEDCLYLNVFTPEVPRDTGDRALPVIIYFHGGSYFMGGGHEYGPSYMLDHDVVLVTINYRLGILGFLSTGDEASPGNYGLKDQALALKWVHENIDKFGGDPNRVTLLGSSAGASSVHLHMISNSTRNYFRNGVSQSATAFNHWGIQPVEVALKWTHKLAKLIKCPTTHSRELMDCVRQTNPDYLTVQTARLFDWLPVPPVLFAPTIEPEGPNAFLTMSPLEAYARNLTSDKPWIATITKEEGFTGIFVTTLLGKLPTLRRHWNKLLRYWLEFDYATDEPLQITDKITKFYIGDQSTWSISNEKLGEMATDRYFLFGLHKALQAHAQVAPASTYAYLFNYTGVHNLANVAGIRSDEWGVGHGEDAFYFFNSSFVYDAFRRDEPDYLISKLVINLVVNFADKGVPVYTKDNGEDMVIWNPVGDPADMKFLQIDEDCHLFQYNFDCIITYESCQPLSSSPVTLFPCEEGDSRLKLILHQNILFHKMIAAFMVNLLCAIVPCDPQFRPPEISELTGPRLGKRFLAPEVTHPTVHLKSGDVQGFLMTSAGGNRIHTFEGIPYGEAPIGKLRFRSPVPKKPWKSILKAIKTGPDCLQFSPTKMFRVYGNEDCLFVNVYSAKLPEKSFEPLLPVIVWIHGGSFYYGSGADYGPTYLLDEKIVLVTLNYRLGILGFMSLGDKHAPGNLGLKDQALAIKWVYDNVHMFGGDPKRITLVGQSAGGASVHLHMLSPMSRPYIHAAVSMSGTAFNNFAVKNITKIKKYTERVASKFRCVSPNLPLESQSEEIVNCLRRQDPVKLVGYQSRLPTWGPFPITLFTPVVESPHDPDSFLTEVPSVAYEKGDVSKIPWMVTITEDEGLYPLLIAYGLWMIPKLRQNFSDLAPQILEYTHMDTAAAERVTGQVMDYYFPNGSIMNASFSKLSEPFSDRIFVNEFHEALLAHSKIAPTYAYIFRYKGKYNVANFMGINTPEWGAGHAEDVFYMFNSSVLYHGFKKSDPERQLSQLMVNLVSNFAARMEPMLTLNDSQPVRIWHPVDPNDVKFLQLDWNIKMIPEPFTDRINFWKVKVILGKVKHPDATKIFETDVDFIIRYSQGPLLLFHFRKKVFE</sequence>
<reference evidence="4" key="1">
    <citation type="submission" date="2021-06" db="EMBL/GenBank/DDBJ databases">
        <authorList>
            <person name="Hodson N. C."/>
            <person name="Mongue J. A."/>
            <person name="Jaron S. K."/>
        </authorList>
    </citation>
    <scope>NUCLEOTIDE SEQUENCE</scope>
</reference>
<keyword evidence="1" id="KW-0378">Hydrolase</keyword>
<comment type="caution">
    <text evidence="4">The sequence shown here is derived from an EMBL/GenBank/DDBJ whole genome shotgun (WGS) entry which is preliminary data.</text>
</comment>
<dbReference type="InterPro" id="IPR002018">
    <property type="entry name" value="CarbesteraseB"/>
</dbReference>
<keyword evidence="5" id="KW-1185">Reference proteome</keyword>
<dbReference type="EMBL" id="CAJVCH010524412">
    <property type="protein sequence ID" value="CAG7821889.1"/>
    <property type="molecule type" value="Genomic_DNA"/>
</dbReference>
<keyword evidence="1" id="KW-0719">Serine esterase</keyword>
<dbReference type="InterPro" id="IPR050309">
    <property type="entry name" value="Type-B_Carboxylest/Lipase"/>
</dbReference>
<dbReference type="AlphaFoldDB" id="A0A8J2KRP6"/>
<evidence type="ECO:0000256" key="2">
    <source>
        <dbReference type="ARBA" id="ARBA00023180"/>
    </source>
</evidence>
<feature type="domain" description="Carboxylesterase type B" evidence="3">
    <location>
        <begin position="86"/>
        <end position="594"/>
    </location>
</feature>
<proteinExistence type="predicted"/>
<dbReference type="InterPro" id="IPR019819">
    <property type="entry name" value="Carboxylesterase_B_CS"/>
</dbReference>
<gene>
    <name evidence="4" type="ORF">AFUS01_LOCUS32194</name>
</gene>
<dbReference type="Pfam" id="PF00135">
    <property type="entry name" value="COesterase"/>
    <property type="match status" value="2"/>
</dbReference>
<evidence type="ECO:0000313" key="4">
    <source>
        <dbReference type="EMBL" id="CAG7821889.1"/>
    </source>
</evidence>
<dbReference type="PROSITE" id="PS00122">
    <property type="entry name" value="CARBOXYLESTERASE_B_1"/>
    <property type="match status" value="2"/>
</dbReference>
<dbReference type="InterPro" id="IPR019826">
    <property type="entry name" value="Carboxylesterase_B_AS"/>
</dbReference>
<accession>A0A8J2KRP6</accession>
<keyword evidence="2" id="KW-0325">Glycoprotein</keyword>
<evidence type="ECO:0000256" key="1">
    <source>
        <dbReference type="ARBA" id="ARBA00022487"/>
    </source>
</evidence>
<organism evidence="4 5">
    <name type="scientific">Allacma fusca</name>
    <dbReference type="NCBI Taxonomy" id="39272"/>
    <lineage>
        <taxon>Eukaryota</taxon>
        <taxon>Metazoa</taxon>
        <taxon>Ecdysozoa</taxon>
        <taxon>Arthropoda</taxon>
        <taxon>Hexapoda</taxon>
        <taxon>Collembola</taxon>
        <taxon>Symphypleona</taxon>
        <taxon>Sminthuridae</taxon>
        <taxon>Allacma</taxon>
    </lineage>
</organism>
<evidence type="ECO:0000259" key="3">
    <source>
        <dbReference type="Pfam" id="PF00135"/>
    </source>
</evidence>
<dbReference type="PROSITE" id="PS00941">
    <property type="entry name" value="CARBOXYLESTERASE_B_2"/>
    <property type="match status" value="1"/>
</dbReference>
<dbReference type="PANTHER" id="PTHR11559">
    <property type="entry name" value="CARBOXYLESTERASE"/>
    <property type="match status" value="1"/>
</dbReference>
<feature type="domain" description="Carboxylesterase type B" evidence="3">
    <location>
        <begin position="686"/>
        <end position="1215"/>
    </location>
</feature>
<protein>
    <recommendedName>
        <fullName evidence="3">Carboxylesterase type B domain-containing protein</fullName>
    </recommendedName>
</protein>
<name>A0A8J2KRP6_9HEXA</name>
<evidence type="ECO:0000313" key="5">
    <source>
        <dbReference type="Proteomes" id="UP000708208"/>
    </source>
</evidence>
<dbReference type="GO" id="GO:0052689">
    <property type="term" value="F:carboxylic ester hydrolase activity"/>
    <property type="evidence" value="ECO:0007669"/>
    <property type="project" value="UniProtKB-KW"/>
</dbReference>
<dbReference type="OrthoDB" id="6846267at2759"/>
<dbReference type="Proteomes" id="UP000708208">
    <property type="component" value="Unassembled WGS sequence"/>
</dbReference>